<feature type="coiled-coil region" evidence="1">
    <location>
        <begin position="38"/>
        <end position="149"/>
    </location>
</feature>
<proteinExistence type="predicted"/>
<evidence type="ECO:0000313" key="3">
    <source>
        <dbReference type="EMBL" id="RKP11055.1"/>
    </source>
</evidence>
<feature type="region of interest" description="Disordered" evidence="2">
    <location>
        <begin position="1"/>
        <end position="25"/>
    </location>
</feature>
<dbReference type="Proteomes" id="UP000271241">
    <property type="component" value="Unassembled WGS sequence"/>
</dbReference>
<evidence type="ECO:0000256" key="1">
    <source>
        <dbReference type="SAM" id="Coils"/>
    </source>
</evidence>
<dbReference type="EMBL" id="KZ992428">
    <property type="protein sequence ID" value="RKP11055.1"/>
    <property type="molecule type" value="Genomic_DNA"/>
</dbReference>
<accession>A0A4P9XXF0</accession>
<evidence type="ECO:0000313" key="4">
    <source>
        <dbReference type="Proteomes" id="UP000271241"/>
    </source>
</evidence>
<sequence>MEPPPRQPTRNMLPPLPETPPEDTDVLLHLNESMEQVRRTLQSELSKRQAQVAALQRERRASGTAQRARVLEMRQVLDRALELQRRKQVLEQQQEQIARATDELAERINTAHMEQEEMRQEQEYAKLLNKQLRQERREHVRQRKREVREMREYSAVVEDRIRELVNQCWELEQRLK</sequence>
<keyword evidence="1" id="KW-0175">Coiled coil</keyword>
<name>A0A4P9XXF0_9FUNG</name>
<gene>
    <name evidence="3" type="ORF">THASP1DRAFT_27154</name>
</gene>
<organism evidence="3 4">
    <name type="scientific">Thamnocephalis sphaerospora</name>
    <dbReference type="NCBI Taxonomy" id="78915"/>
    <lineage>
        <taxon>Eukaryota</taxon>
        <taxon>Fungi</taxon>
        <taxon>Fungi incertae sedis</taxon>
        <taxon>Zoopagomycota</taxon>
        <taxon>Zoopagomycotina</taxon>
        <taxon>Zoopagomycetes</taxon>
        <taxon>Zoopagales</taxon>
        <taxon>Sigmoideomycetaceae</taxon>
        <taxon>Thamnocephalis</taxon>
    </lineage>
</organism>
<evidence type="ECO:0000256" key="2">
    <source>
        <dbReference type="SAM" id="MobiDB-lite"/>
    </source>
</evidence>
<reference evidence="4" key="1">
    <citation type="journal article" date="2018" name="Nat. Microbiol.">
        <title>Leveraging single-cell genomics to expand the fungal tree of life.</title>
        <authorList>
            <person name="Ahrendt S.R."/>
            <person name="Quandt C.A."/>
            <person name="Ciobanu D."/>
            <person name="Clum A."/>
            <person name="Salamov A."/>
            <person name="Andreopoulos B."/>
            <person name="Cheng J.F."/>
            <person name="Woyke T."/>
            <person name="Pelin A."/>
            <person name="Henrissat B."/>
            <person name="Reynolds N.K."/>
            <person name="Benny G.L."/>
            <person name="Smith M.E."/>
            <person name="James T.Y."/>
            <person name="Grigoriev I.V."/>
        </authorList>
    </citation>
    <scope>NUCLEOTIDE SEQUENCE [LARGE SCALE GENOMIC DNA]</scope>
    <source>
        <strain evidence="4">RSA 1356</strain>
    </source>
</reference>
<keyword evidence="4" id="KW-1185">Reference proteome</keyword>
<dbReference type="AlphaFoldDB" id="A0A4P9XXF0"/>
<protein>
    <submittedName>
        <fullName evidence="3">Uncharacterized protein</fullName>
    </submittedName>
</protein>